<evidence type="ECO:0000259" key="1">
    <source>
        <dbReference type="Pfam" id="PF06985"/>
    </source>
</evidence>
<dbReference type="AlphaFoldDB" id="A0A8H4QEQ3"/>
<dbReference type="PANTHER" id="PTHR24148:SF64">
    <property type="entry name" value="HETEROKARYON INCOMPATIBILITY DOMAIN-CONTAINING PROTEIN"/>
    <property type="match status" value="1"/>
</dbReference>
<reference evidence="2 3" key="1">
    <citation type="submission" date="2020-03" db="EMBL/GenBank/DDBJ databases">
        <title>Draft Genome Sequence of Cudoniella acicularis.</title>
        <authorList>
            <person name="Buettner E."/>
            <person name="Kellner H."/>
        </authorList>
    </citation>
    <scope>NUCLEOTIDE SEQUENCE [LARGE SCALE GENOMIC DNA]</scope>
    <source>
        <strain evidence="2 3">DSM 108380</strain>
    </source>
</reference>
<name>A0A8H4QEQ3_9HELO</name>
<dbReference type="InterPro" id="IPR052895">
    <property type="entry name" value="HetReg/Transcr_Mod"/>
</dbReference>
<gene>
    <name evidence="2" type="ORF">G7Y89_g15869</name>
</gene>
<dbReference type="EMBL" id="JAAMPI010002792">
    <property type="protein sequence ID" value="KAF4609400.1"/>
    <property type="molecule type" value="Genomic_DNA"/>
</dbReference>
<comment type="caution">
    <text evidence="2">The sequence shown here is derived from an EMBL/GenBank/DDBJ whole genome shotgun (WGS) entry which is preliminary data.</text>
</comment>
<dbReference type="Pfam" id="PF06985">
    <property type="entry name" value="HET"/>
    <property type="match status" value="1"/>
</dbReference>
<dbReference type="InterPro" id="IPR010730">
    <property type="entry name" value="HET"/>
</dbReference>
<accession>A0A8H4QEQ3</accession>
<dbReference type="PANTHER" id="PTHR24148">
    <property type="entry name" value="ANKYRIN REPEAT DOMAIN-CONTAINING PROTEIN 39 HOMOLOG-RELATED"/>
    <property type="match status" value="1"/>
</dbReference>
<sequence length="306" mass="35325">MTTKIGEFTYPPLRSAQSTRLIKILPNKASIECHIIEIDLCNLPPSGYTALSYCWGSVSKNERISLNNCPFWVTKNLHDALQVLRELHATDSFWIDAICINQEDSEEQSAQVQKMKKIYEQANRVVIWLGSGSPETTVAIRFIEKIWCFWNSLAATHGNDKTTLLDISMKEAKTLFESRQGVVDFTPIEGLARLLRRPWFERVWIVQEATTPENDKVVLCGDTTIPWDALLIATELITKFMWRPELQGFFSNVQPFDDQSLRRLFNLEKQRQYKTPVFSLLQILAKYRHFEAGDPRDKIYSRSDAT</sequence>
<evidence type="ECO:0000313" key="2">
    <source>
        <dbReference type="EMBL" id="KAF4609400.1"/>
    </source>
</evidence>
<protein>
    <recommendedName>
        <fullName evidence="1">Heterokaryon incompatibility domain-containing protein</fullName>
    </recommendedName>
</protein>
<feature type="domain" description="Heterokaryon incompatibility" evidence="1">
    <location>
        <begin position="48"/>
        <end position="208"/>
    </location>
</feature>
<organism evidence="2 3">
    <name type="scientific">Cudoniella acicularis</name>
    <dbReference type="NCBI Taxonomy" id="354080"/>
    <lineage>
        <taxon>Eukaryota</taxon>
        <taxon>Fungi</taxon>
        <taxon>Dikarya</taxon>
        <taxon>Ascomycota</taxon>
        <taxon>Pezizomycotina</taxon>
        <taxon>Leotiomycetes</taxon>
        <taxon>Helotiales</taxon>
        <taxon>Tricladiaceae</taxon>
        <taxon>Cudoniella</taxon>
    </lineage>
</organism>
<proteinExistence type="predicted"/>
<evidence type="ECO:0000313" key="3">
    <source>
        <dbReference type="Proteomes" id="UP000566819"/>
    </source>
</evidence>
<dbReference type="Proteomes" id="UP000566819">
    <property type="component" value="Unassembled WGS sequence"/>
</dbReference>
<keyword evidence="3" id="KW-1185">Reference proteome</keyword>
<dbReference type="OrthoDB" id="5416609at2759"/>